<name>A0RUK2_CENSY</name>
<dbReference type="SUPFAM" id="SSF159659">
    <property type="entry name" value="Cgl1923-like"/>
    <property type="match status" value="1"/>
</dbReference>
<evidence type="ECO:0000313" key="1">
    <source>
        <dbReference type="EMBL" id="ABK77019.1"/>
    </source>
</evidence>
<protein>
    <submittedName>
        <fullName evidence="1">Archaeal enzyme of ATP-grasp superfamily</fullName>
    </submittedName>
</protein>
<dbReference type="InterPro" id="IPR038389">
    <property type="entry name" value="PSMG2_sf"/>
</dbReference>
<dbReference type="EMBL" id="DP000238">
    <property type="protein sequence ID" value="ABK77019.1"/>
    <property type="molecule type" value="Genomic_DNA"/>
</dbReference>
<dbReference type="STRING" id="414004.CENSYa_0383"/>
<accession>A0RUK2</accession>
<dbReference type="AlphaFoldDB" id="A0RUK2"/>
<dbReference type="EnsemblBacteria" id="ABK77019">
    <property type="protein sequence ID" value="ABK77019"/>
    <property type="gene ID" value="CENSYa_0383"/>
</dbReference>
<organism evidence="1 2">
    <name type="scientific">Cenarchaeum symbiosum (strain A)</name>
    <dbReference type="NCBI Taxonomy" id="414004"/>
    <lineage>
        <taxon>Archaea</taxon>
        <taxon>Nitrososphaerota</taxon>
        <taxon>Candidatus Cenarchaeales</taxon>
        <taxon>Candidatus Cenarchaeaceae</taxon>
        <taxon>Candidatus Cenarchaeum</taxon>
    </lineage>
</organism>
<reference evidence="1 2" key="1">
    <citation type="journal article" date="2006" name="Proc. Natl. Acad. Sci. U.S.A.">
        <title>Genomic analysis of the uncultivated marine crenarchaeote Cenarchaeum symbiosum.</title>
        <authorList>
            <person name="Hallam S.J."/>
            <person name="Konstantinidis K.T."/>
            <person name="Putnam N."/>
            <person name="Schleper C."/>
            <person name="Watanabe Y."/>
            <person name="Sugahara J."/>
            <person name="Preston C."/>
            <person name="de la Torre J."/>
            <person name="Richardson P.M."/>
            <person name="DeLong E.F."/>
        </authorList>
    </citation>
    <scope>NUCLEOTIDE SEQUENCE [LARGE SCALE GENOMIC DNA]</scope>
    <source>
        <strain evidence="2">A</strain>
    </source>
</reference>
<keyword evidence="2" id="KW-1185">Reference proteome</keyword>
<sequence>MGEKFKITETRPIDVKGGYLIEGFPSIGLTSAIATESLIRTTNFELAGFIDSDRFPPVSLVRNGEPTFPTTIHVNNALNVAVFSSYLMLNEKLHKEMARTLLGWAKKHGISNVISSVATKSPEAKTAAAASTVEARKMLKEKGIPVIEHGAIPGIPGALLNHGVLSGQNVIVLTFSPSTQGPDFNSSIELCNAFASIVPGVSCDIPALKKESERAELEINAAKLETKNLSDGMYG</sequence>
<gene>
    <name evidence="1" type="ordered locus">CENSYa_0383</name>
</gene>
<dbReference type="Pfam" id="PF09754">
    <property type="entry name" value="PAC2"/>
    <property type="match status" value="1"/>
</dbReference>
<evidence type="ECO:0000313" key="2">
    <source>
        <dbReference type="Proteomes" id="UP000000758"/>
    </source>
</evidence>
<dbReference type="KEGG" id="csy:CENSYa_0383"/>
<dbReference type="InterPro" id="IPR019151">
    <property type="entry name" value="Proteasome_assmbl_chaperone_2"/>
</dbReference>
<dbReference type="PANTHER" id="PTHR35610">
    <property type="entry name" value="3-ISOPROPYLMALATE DEHYDRATASE-RELATED"/>
    <property type="match status" value="1"/>
</dbReference>
<dbReference type="Gene3D" id="3.40.50.10900">
    <property type="entry name" value="PAC-like subunit"/>
    <property type="match status" value="1"/>
</dbReference>
<dbReference type="HOGENOM" id="CLU_075000_0_0_2"/>
<dbReference type="Proteomes" id="UP000000758">
    <property type="component" value="Chromosome"/>
</dbReference>
<dbReference type="PANTHER" id="PTHR35610:SF3">
    <property type="entry name" value="PROTEASOME ASSEMBLY CHAPERONE FAMILY PROTEIN"/>
    <property type="match status" value="1"/>
</dbReference>
<proteinExistence type="predicted"/>